<dbReference type="InterPro" id="IPR020904">
    <property type="entry name" value="Sc_DH/Rdtase_CS"/>
</dbReference>
<dbReference type="PRINTS" id="PR00081">
    <property type="entry name" value="GDHRDH"/>
</dbReference>
<comment type="similarity">
    <text evidence="1 3">Belongs to the short-chain dehydrogenases/reductases (SDR) family.</text>
</comment>
<dbReference type="EMBL" id="BMOE01000002">
    <property type="protein sequence ID" value="GGJ66544.1"/>
    <property type="molecule type" value="Genomic_DNA"/>
</dbReference>
<sequence length="330" mass="35224">MRPTRLILPAALLALALRRHFLPRYTLTGRRVLVTGGSRGLGLALARELGARGARLVLLARDREELDTAVRDLRGRGVQAEALMADVTSEDFEAVLQQAAEVYGGVDVLVNVAGVIQAGPLPNLTIQDYHEAMDTNFYGPLRAMQAMRPHLQRSGGRVLNVASVGGRVGVPHLAGYSASKFALVGLGQAWRAELAREGVTLTTVLPGLMQTGSARNAAIKGKHAAEYLLFATLDNLPGLSLRADQAARRIVDALERGDAEAVIGGPARLMISAQAVAPQLWADLMGLGARLLPSAGPDDSRRAGREVESSLTRANPVKRRAEAEFNELQT</sequence>
<dbReference type="InterPro" id="IPR002347">
    <property type="entry name" value="SDR_fam"/>
</dbReference>
<dbReference type="PANTHER" id="PTHR44196">
    <property type="entry name" value="DEHYDROGENASE/REDUCTASE SDR FAMILY MEMBER 7B"/>
    <property type="match status" value="1"/>
</dbReference>
<dbReference type="Gene3D" id="3.40.50.720">
    <property type="entry name" value="NAD(P)-binding Rossmann-like Domain"/>
    <property type="match status" value="1"/>
</dbReference>
<dbReference type="PROSITE" id="PS00061">
    <property type="entry name" value="ADH_SHORT"/>
    <property type="match status" value="1"/>
</dbReference>
<keyword evidence="7" id="KW-1185">Reference proteome</keyword>
<dbReference type="Pfam" id="PF00106">
    <property type="entry name" value="adh_short"/>
    <property type="match status" value="1"/>
</dbReference>
<proteinExistence type="inferred from homology"/>
<protein>
    <submittedName>
        <fullName evidence="6">Ketoacyl reductase</fullName>
    </submittedName>
</protein>
<evidence type="ECO:0000256" key="2">
    <source>
        <dbReference type="ARBA" id="ARBA00023002"/>
    </source>
</evidence>
<dbReference type="InterPro" id="IPR036291">
    <property type="entry name" value="NAD(P)-bd_dom_sf"/>
</dbReference>
<dbReference type="PRINTS" id="PR00080">
    <property type="entry name" value="SDRFAMILY"/>
</dbReference>
<evidence type="ECO:0000259" key="5">
    <source>
        <dbReference type="SMART" id="SM00822"/>
    </source>
</evidence>
<comment type="caution">
    <text evidence="6">The sequence shown here is derived from an EMBL/GenBank/DDBJ whole genome shotgun (WGS) entry which is preliminary data.</text>
</comment>
<dbReference type="Proteomes" id="UP000635726">
    <property type="component" value="Unassembled WGS sequence"/>
</dbReference>
<evidence type="ECO:0000256" key="3">
    <source>
        <dbReference type="RuleBase" id="RU000363"/>
    </source>
</evidence>
<organism evidence="6 7">
    <name type="scientific">Deinococcus aquiradiocola</name>
    <dbReference type="NCBI Taxonomy" id="393059"/>
    <lineage>
        <taxon>Bacteria</taxon>
        <taxon>Thermotogati</taxon>
        <taxon>Deinococcota</taxon>
        <taxon>Deinococci</taxon>
        <taxon>Deinococcales</taxon>
        <taxon>Deinococcaceae</taxon>
        <taxon>Deinococcus</taxon>
    </lineage>
</organism>
<reference evidence="6" key="1">
    <citation type="journal article" date="2014" name="Int. J. Syst. Evol. Microbiol.">
        <title>Complete genome sequence of Corynebacterium casei LMG S-19264T (=DSM 44701T), isolated from a smear-ripened cheese.</title>
        <authorList>
            <consortium name="US DOE Joint Genome Institute (JGI-PGF)"/>
            <person name="Walter F."/>
            <person name="Albersmeier A."/>
            <person name="Kalinowski J."/>
            <person name="Ruckert C."/>
        </authorList>
    </citation>
    <scope>NUCLEOTIDE SEQUENCE</scope>
    <source>
        <strain evidence="6">JCM 14371</strain>
    </source>
</reference>
<feature type="region of interest" description="Disordered" evidence="4">
    <location>
        <begin position="295"/>
        <end position="330"/>
    </location>
</feature>
<dbReference type="AlphaFoldDB" id="A0A917P8L7"/>
<dbReference type="RefSeq" id="WP_188961019.1">
    <property type="nucleotide sequence ID" value="NZ_BMOE01000002.1"/>
</dbReference>
<feature type="domain" description="Ketoreductase" evidence="5">
    <location>
        <begin position="30"/>
        <end position="212"/>
    </location>
</feature>
<feature type="compositionally biased region" description="Basic and acidic residues" evidence="4">
    <location>
        <begin position="298"/>
        <end position="308"/>
    </location>
</feature>
<keyword evidence="2" id="KW-0560">Oxidoreductase</keyword>
<dbReference type="PANTHER" id="PTHR44196:SF1">
    <property type="entry name" value="DEHYDROGENASE_REDUCTASE SDR FAMILY MEMBER 7B"/>
    <property type="match status" value="1"/>
</dbReference>
<name>A0A917P8L7_9DEIO</name>
<evidence type="ECO:0000313" key="6">
    <source>
        <dbReference type="EMBL" id="GGJ66544.1"/>
    </source>
</evidence>
<evidence type="ECO:0000256" key="4">
    <source>
        <dbReference type="SAM" id="MobiDB-lite"/>
    </source>
</evidence>
<evidence type="ECO:0000256" key="1">
    <source>
        <dbReference type="ARBA" id="ARBA00006484"/>
    </source>
</evidence>
<dbReference type="SMART" id="SM00822">
    <property type="entry name" value="PKS_KR"/>
    <property type="match status" value="1"/>
</dbReference>
<accession>A0A917P8L7</accession>
<gene>
    <name evidence="6" type="ORF">GCM10008939_08340</name>
</gene>
<dbReference type="GO" id="GO:0016020">
    <property type="term" value="C:membrane"/>
    <property type="evidence" value="ECO:0007669"/>
    <property type="project" value="TreeGrafter"/>
</dbReference>
<dbReference type="SUPFAM" id="SSF51735">
    <property type="entry name" value="NAD(P)-binding Rossmann-fold domains"/>
    <property type="match status" value="1"/>
</dbReference>
<dbReference type="InterPro" id="IPR057326">
    <property type="entry name" value="KR_dom"/>
</dbReference>
<evidence type="ECO:0000313" key="7">
    <source>
        <dbReference type="Proteomes" id="UP000635726"/>
    </source>
</evidence>
<dbReference type="GO" id="GO:0016491">
    <property type="term" value="F:oxidoreductase activity"/>
    <property type="evidence" value="ECO:0007669"/>
    <property type="project" value="UniProtKB-KW"/>
</dbReference>
<reference evidence="6" key="2">
    <citation type="submission" date="2020-09" db="EMBL/GenBank/DDBJ databases">
        <authorList>
            <person name="Sun Q."/>
            <person name="Ohkuma M."/>
        </authorList>
    </citation>
    <scope>NUCLEOTIDE SEQUENCE</scope>
    <source>
        <strain evidence="6">JCM 14371</strain>
    </source>
</reference>